<dbReference type="STRING" id="2594813.A0A395N2L8"/>
<name>A0A395N2L8_9HYPO</name>
<feature type="region of interest" description="Disordered" evidence="1">
    <location>
        <begin position="360"/>
        <end position="452"/>
    </location>
</feature>
<dbReference type="Proteomes" id="UP000265631">
    <property type="component" value="Unassembled WGS sequence"/>
</dbReference>
<comment type="caution">
    <text evidence="2">The sequence shown here is derived from an EMBL/GenBank/DDBJ whole genome shotgun (WGS) entry which is preliminary data.</text>
</comment>
<feature type="region of interest" description="Disordered" evidence="1">
    <location>
        <begin position="291"/>
        <end position="321"/>
    </location>
</feature>
<dbReference type="EMBL" id="PXXK01000028">
    <property type="protein sequence ID" value="RFN54210.1"/>
    <property type="molecule type" value="Genomic_DNA"/>
</dbReference>
<accession>A0A395N2L8</accession>
<feature type="region of interest" description="Disordered" evidence="1">
    <location>
        <begin position="1"/>
        <end position="26"/>
    </location>
</feature>
<gene>
    <name evidence="2" type="ORF">FIE12Z_1336</name>
</gene>
<evidence type="ECO:0000313" key="3">
    <source>
        <dbReference type="Proteomes" id="UP000265631"/>
    </source>
</evidence>
<proteinExistence type="predicted"/>
<keyword evidence="3" id="KW-1185">Reference proteome</keyword>
<feature type="region of interest" description="Disordered" evidence="1">
    <location>
        <begin position="499"/>
        <end position="519"/>
    </location>
</feature>
<feature type="compositionally biased region" description="Polar residues" evidence="1">
    <location>
        <begin position="299"/>
        <end position="309"/>
    </location>
</feature>
<evidence type="ECO:0000256" key="1">
    <source>
        <dbReference type="SAM" id="MobiDB-lite"/>
    </source>
</evidence>
<organism evidence="2 3">
    <name type="scientific">Fusarium flagelliforme</name>
    <dbReference type="NCBI Taxonomy" id="2675880"/>
    <lineage>
        <taxon>Eukaryota</taxon>
        <taxon>Fungi</taxon>
        <taxon>Dikarya</taxon>
        <taxon>Ascomycota</taxon>
        <taxon>Pezizomycotina</taxon>
        <taxon>Sordariomycetes</taxon>
        <taxon>Hypocreomycetidae</taxon>
        <taxon>Hypocreales</taxon>
        <taxon>Nectriaceae</taxon>
        <taxon>Fusarium</taxon>
        <taxon>Fusarium incarnatum-equiseti species complex</taxon>
    </lineage>
</organism>
<dbReference type="AlphaFoldDB" id="A0A395N2L8"/>
<sequence length="605" mass="66510">MNETPSEEHAQAAASALPQQPAPPSQAPSWSPIDWWVNVTVLHQRYDTTIRAFLSLISRATNAEHARRLFQHEFAKFEPSNRNLLLQEIIRQCPGHELHRLASNTLEQGQGHIPSGVVPVAHKSLTSRYEENIALLDQEWGGPHWLPQDVRVANIYKGSSDPGRPTKDLVTEMVRITTLVKAKNIPLDLLWREGGALREDVSRRTAQKSKRCGPARLTGKDAKSIADGIVDGSIEPVAGWNPPPPAPPRSLSIPIHPSLQVTNGESAVNERIPYHDMGRAASQELLLEREGSDPAATGPTPNEDGNQPIVNVPIRNQEGSHPVANVSIRGREGSDPFANHKVSFSRINKRIEAAVEAEDFANSTIGDGEGFMPMAEGPGDNDESSGGDLPPDDLPAEDLSPNDPPSEDPTQNETVAQEESADTNPLPAITEEAVPSRSGKRTFDEMNGNPSAAFRKYKDFVAQLKTDDLKLLDDNARQDLAQAEADKAASDRALGVLEGRAQAQPDDRPDDAAVEQVREQQEKAAQAMKEAKKRVTALGHIERARYLHDSCIEAKDYRRKIQELLDETEERVTAMEKAYHEAFTSAEQEGWAGLIAAERQRQTNR</sequence>
<evidence type="ECO:0000313" key="2">
    <source>
        <dbReference type="EMBL" id="RFN54210.1"/>
    </source>
</evidence>
<protein>
    <submittedName>
        <fullName evidence="2">Uncharacterized protein</fullName>
    </submittedName>
</protein>
<feature type="compositionally biased region" description="Basic and acidic residues" evidence="1">
    <location>
        <begin position="1"/>
        <end position="10"/>
    </location>
</feature>
<feature type="compositionally biased region" description="Acidic residues" evidence="1">
    <location>
        <begin position="379"/>
        <end position="396"/>
    </location>
</feature>
<reference evidence="2 3" key="1">
    <citation type="journal article" date="2018" name="PLoS Pathog.">
        <title>Evolution of structural diversity of trichothecenes, a family of toxins produced by plant pathogenic and entomopathogenic fungi.</title>
        <authorList>
            <person name="Proctor R.H."/>
            <person name="McCormick S.P."/>
            <person name="Kim H.S."/>
            <person name="Cardoza R.E."/>
            <person name="Stanley A.M."/>
            <person name="Lindo L."/>
            <person name="Kelly A."/>
            <person name="Brown D.W."/>
            <person name="Lee T."/>
            <person name="Vaughan M.M."/>
            <person name="Alexander N.J."/>
            <person name="Busman M."/>
            <person name="Gutierrez S."/>
        </authorList>
    </citation>
    <scope>NUCLEOTIDE SEQUENCE [LARGE SCALE GENOMIC DNA]</scope>
    <source>
        <strain evidence="2 3">NRRL 13405</strain>
    </source>
</reference>
<feature type="compositionally biased region" description="Basic and acidic residues" evidence="1">
    <location>
        <begin position="505"/>
        <end position="519"/>
    </location>
</feature>
<feature type="compositionally biased region" description="Polar residues" evidence="1">
    <location>
        <begin position="408"/>
        <end position="417"/>
    </location>
</feature>